<evidence type="ECO:0000313" key="3">
    <source>
        <dbReference type="Proteomes" id="UP001317779"/>
    </source>
</evidence>
<gene>
    <name evidence="2" type="ORF">Microterr_01420</name>
</gene>
<feature type="domain" description="D-alanyl-D-alanine carboxypeptidase-like core" evidence="1">
    <location>
        <begin position="164"/>
        <end position="289"/>
    </location>
</feature>
<accession>A0ABM8DV40</accession>
<protein>
    <recommendedName>
        <fullName evidence="1">D-alanyl-D-alanine carboxypeptidase-like core domain-containing protein</fullName>
    </recommendedName>
</protein>
<evidence type="ECO:0000313" key="2">
    <source>
        <dbReference type="EMBL" id="BDV29482.1"/>
    </source>
</evidence>
<dbReference type="InterPro" id="IPR009045">
    <property type="entry name" value="Zn_M74/Hedgehog-like"/>
</dbReference>
<keyword evidence="3" id="KW-1185">Reference proteome</keyword>
<proteinExistence type="predicted"/>
<organism evidence="2 3">
    <name type="scientific">Microbacterium terricola</name>
    <dbReference type="NCBI Taxonomy" id="344163"/>
    <lineage>
        <taxon>Bacteria</taxon>
        <taxon>Bacillati</taxon>
        <taxon>Actinomycetota</taxon>
        <taxon>Actinomycetes</taxon>
        <taxon>Micrococcales</taxon>
        <taxon>Microbacteriaceae</taxon>
        <taxon>Microbacterium</taxon>
    </lineage>
</organism>
<dbReference type="PANTHER" id="PTHR34385:SF1">
    <property type="entry name" value="PEPTIDOGLYCAN L-ALANYL-D-GLUTAMATE ENDOPEPTIDASE CWLK"/>
    <property type="match status" value="1"/>
</dbReference>
<dbReference type="CDD" id="cd14852">
    <property type="entry name" value="LD-carboxypeptidase"/>
    <property type="match status" value="1"/>
</dbReference>
<dbReference type="InterPro" id="IPR052179">
    <property type="entry name" value="DD-CPase-like"/>
</dbReference>
<sequence length="318" mass="32848">MRAARAAGLMVVGILLVGGSAAVTMALTGGPVEAGLQLTPWTTSTAAPVGPDLAQPATVRVLPAPRIEAAPQSGQAEPGADICEQPGVRDALDAGDDAAVIEAAGGAAAFRDAVAGGKADCISLGDPERIWLVVNKTRPYDPLDHRPADLTAVSGVRNLAGGFLRADAGTALTAMVTAARSVGELAMESGYRSFATQTATYAGQVSARGAEHADLVSARPGYSEHQSGLTLDVVACNGGCGTLDDLAGTPQGEWVAAHAWEYGWIVRYEADRTGITGYLPEPWHLRYIGTDLAAEYHEGGWHTLEEFFGLPAAPDYLG</sequence>
<dbReference type="InterPro" id="IPR003709">
    <property type="entry name" value="VanY-like_core_dom"/>
</dbReference>
<dbReference type="Proteomes" id="UP001317779">
    <property type="component" value="Chromosome"/>
</dbReference>
<dbReference type="InterPro" id="IPR058193">
    <property type="entry name" value="VanY/YodJ_core_dom"/>
</dbReference>
<reference evidence="2 3" key="1">
    <citation type="submission" date="2022-12" db="EMBL/GenBank/DDBJ databases">
        <title>Microbacterium terricola strain KV-448 chromosome, complete genome.</title>
        <authorList>
            <person name="Oshima T."/>
            <person name="Moriya T."/>
            <person name="Bessho Y."/>
        </authorList>
    </citation>
    <scope>NUCLEOTIDE SEQUENCE [LARGE SCALE GENOMIC DNA]</scope>
    <source>
        <strain evidence="2 3">KV-448</strain>
    </source>
</reference>
<dbReference type="Gene3D" id="3.30.1380.10">
    <property type="match status" value="1"/>
</dbReference>
<evidence type="ECO:0000259" key="1">
    <source>
        <dbReference type="Pfam" id="PF02557"/>
    </source>
</evidence>
<dbReference type="EMBL" id="AP027141">
    <property type="protein sequence ID" value="BDV29482.1"/>
    <property type="molecule type" value="Genomic_DNA"/>
</dbReference>
<dbReference type="SUPFAM" id="SSF55166">
    <property type="entry name" value="Hedgehog/DD-peptidase"/>
    <property type="match status" value="1"/>
</dbReference>
<dbReference type="Pfam" id="PF02557">
    <property type="entry name" value="VanY"/>
    <property type="match status" value="1"/>
</dbReference>
<dbReference type="PANTHER" id="PTHR34385">
    <property type="entry name" value="D-ALANYL-D-ALANINE CARBOXYPEPTIDASE"/>
    <property type="match status" value="1"/>
</dbReference>
<name>A0ABM8DV40_9MICO</name>